<accession>A0A2T4B3H1</accession>
<protein>
    <submittedName>
        <fullName evidence="1">Uncharacterized protein</fullName>
    </submittedName>
</protein>
<organism evidence="1 2">
    <name type="scientific">Trichoderma citrinoviride</name>
    <dbReference type="NCBI Taxonomy" id="58853"/>
    <lineage>
        <taxon>Eukaryota</taxon>
        <taxon>Fungi</taxon>
        <taxon>Dikarya</taxon>
        <taxon>Ascomycota</taxon>
        <taxon>Pezizomycotina</taxon>
        <taxon>Sordariomycetes</taxon>
        <taxon>Hypocreomycetidae</taxon>
        <taxon>Hypocreales</taxon>
        <taxon>Hypocreaceae</taxon>
        <taxon>Trichoderma</taxon>
    </lineage>
</organism>
<keyword evidence="2" id="KW-1185">Reference proteome</keyword>
<dbReference type="RefSeq" id="XP_024747203.1">
    <property type="nucleotide sequence ID" value="XM_024893608.1"/>
</dbReference>
<gene>
    <name evidence="1" type="ORF">BBK36DRAFT_1143586</name>
</gene>
<dbReference type="AlphaFoldDB" id="A0A2T4B3H1"/>
<evidence type="ECO:0000313" key="2">
    <source>
        <dbReference type="Proteomes" id="UP000241546"/>
    </source>
</evidence>
<dbReference type="EMBL" id="KZ680218">
    <property type="protein sequence ID" value="PTB63883.1"/>
    <property type="molecule type" value="Genomic_DNA"/>
</dbReference>
<dbReference type="GeneID" id="36601726"/>
<reference evidence="2" key="1">
    <citation type="submission" date="2016-07" db="EMBL/GenBank/DDBJ databases">
        <title>Multiple horizontal gene transfer events from other fungi enriched the ability of initially mycotrophic Trichoderma (Ascomycota) to feed on dead plant biomass.</title>
        <authorList>
            <consortium name="DOE Joint Genome Institute"/>
            <person name="Atanasova L."/>
            <person name="Chenthamara K."/>
            <person name="Zhang J."/>
            <person name="Grujic M."/>
            <person name="Henrissat B."/>
            <person name="Kuo A."/>
            <person name="Aerts A."/>
            <person name="Salamov A."/>
            <person name="Lipzen A."/>
            <person name="Labutti K."/>
            <person name="Barry K."/>
            <person name="Miao Y."/>
            <person name="Rahimi M.J."/>
            <person name="Shen Q."/>
            <person name="Grigoriev I.V."/>
            <person name="Kubicek C.P."/>
            <person name="Druzhinina I.S."/>
        </authorList>
    </citation>
    <scope>NUCLEOTIDE SEQUENCE [LARGE SCALE GENOMIC DNA]</scope>
    <source>
        <strain evidence="2">TUCIM 6016</strain>
    </source>
</reference>
<dbReference type="Proteomes" id="UP000241546">
    <property type="component" value="Unassembled WGS sequence"/>
</dbReference>
<proteinExistence type="predicted"/>
<evidence type="ECO:0000313" key="1">
    <source>
        <dbReference type="EMBL" id="PTB63883.1"/>
    </source>
</evidence>
<sequence length="173" mass="19201">MARYSRSIELRATPVGLQVGYLSKGQGGSAVRIAKAWAMRRDEEITWRQAKRRRQDVAASVETAVSYKDEKVSEGNCFACDFVTFPRSSRWPFVPAIGGPLGQLAATLLCVRYMAESPRRLHKGKGIHSSALQPRSTVVCAGSRDRLLVLGLCEKRSWETMEAHDAAHAVKRL</sequence>
<name>A0A2T4B3H1_9HYPO</name>